<gene>
    <name evidence="10" type="ORF">PEVE_00036874</name>
</gene>
<evidence type="ECO:0000256" key="6">
    <source>
        <dbReference type="ARBA" id="ARBA00023170"/>
    </source>
</evidence>
<evidence type="ECO:0000256" key="4">
    <source>
        <dbReference type="ARBA" id="ARBA00023040"/>
    </source>
</evidence>
<keyword evidence="11" id="KW-1185">Reference proteome</keyword>
<feature type="transmembrane region" description="Helical" evidence="8">
    <location>
        <begin position="157"/>
        <end position="178"/>
    </location>
</feature>
<feature type="transmembrane region" description="Helical" evidence="8">
    <location>
        <begin position="81"/>
        <end position="107"/>
    </location>
</feature>
<dbReference type="InterPro" id="IPR017452">
    <property type="entry name" value="GPCR_Rhodpsn_7TM"/>
</dbReference>
<dbReference type="Pfam" id="PF00001">
    <property type="entry name" value="7tm_1"/>
    <property type="match status" value="1"/>
</dbReference>
<keyword evidence="6" id="KW-0675">Receptor</keyword>
<dbReference type="EMBL" id="CALNXI010000597">
    <property type="protein sequence ID" value="CAH3029872.1"/>
    <property type="molecule type" value="Genomic_DNA"/>
</dbReference>
<comment type="subcellular location">
    <subcellularLocation>
        <location evidence="1">Membrane</location>
        <topology evidence="1">Multi-pass membrane protein</topology>
    </subcellularLocation>
</comment>
<feature type="transmembrane region" description="Helical" evidence="8">
    <location>
        <begin position="119"/>
        <end position="137"/>
    </location>
</feature>
<accession>A0ABN8MNM6</accession>
<dbReference type="PRINTS" id="PR00237">
    <property type="entry name" value="GPCRRHODOPSN"/>
</dbReference>
<dbReference type="PANTHER" id="PTHR24240">
    <property type="entry name" value="OPSIN"/>
    <property type="match status" value="1"/>
</dbReference>
<feature type="non-terminal residue" evidence="10">
    <location>
        <position position="1"/>
    </location>
</feature>
<name>A0ABN8MNM6_9CNID</name>
<dbReference type="Gene3D" id="1.20.1070.10">
    <property type="entry name" value="Rhodopsin 7-helix transmembrane proteins"/>
    <property type="match status" value="1"/>
</dbReference>
<keyword evidence="2 8" id="KW-0812">Transmembrane</keyword>
<evidence type="ECO:0000313" key="10">
    <source>
        <dbReference type="EMBL" id="CAH3029872.1"/>
    </source>
</evidence>
<feature type="domain" description="G-protein coupled receptors family 1 profile" evidence="9">
    <location>
        <begin position="98"/>
        <end position="351"/>
    </location>
</feature>
<keyword evidence="7" id="KW-0807">Transducer</keyword>
<feature type="transmembrane region" description="Helical" evidence="8">
    <location>
        <begin position="198"/>
        <end position="218"/>
    </location>
</feature>
<comment type="caution">
    <text evidence="10">The sequence shown here is derived from an EMBL/GenBank/DDBJ whole genome shotgun (WGS) entry which is preliminary data.</text>
</comment>
<dbReference type="PROSITE" id="PS50262">
    <property type="entry name" value="G_PROTEIN_RECEP_F1_2"/>
    <property type="match status" value="1"/>
</dbReference>
<feature type="transmembrane region" description="Helical" evidence="8">
    <location>
        <begin position="294"/>
        <end position="323"/>
    </location>
</feature>
<keyword evidence="4" id="KW-0297">G-protein coupled receptor</keyword>
<dbReference type="CDD" id="cd14969">
    <property type="entry name" value="7tmA_Opsins_type2_animals"/>
    <property type="match status" value="1"/>
</dbReference>
<feature type="transmembrane region" description="Helical" evidence="8">
    <location>
        <begin position="244"/>
        <end position="273"/>
    </location>
</feature>
<keyword evidence="5 8" id="KW-0472">Membrane</keyword>
<dbReference type="SUPFAM" id="SSF81321">
    <property type="entry name" value="Family A G protein-coupled receptor-like"/>
    <property type="match status" value="1"/>
</dbReference>
<protein>
    <recommendedName>
        <fullName evidence="9">G-protein coupled receptors family 1 profile domain-containing protein</fullName>
    </recommendedName>
</protein>
<reference evidence="10 11" key="1">
    <citation type="submission" date="2022-05" db="EMBL/GenBank/DDBJ databases">
        <authorList>
            <consortium name="Genoscope - CEA"/>
            <person name="William W."/>
        </authorList>
    </citation>
    <scope>NUCLEOTIDE SEQUENCE [LARGE SCALE GENOMIC DNA]</scope>
</reference>
<evidence type="ECO:0000256" key="8">
    <source>
        <dbReference type="SAM" id="Phobius"/>
    </source>
</evidence>
<evidence type="ECO:0000256" key="7">
    <source>
        <dbReference type="ARBA" id="ARBA00023224"/>
    </source>
</evidence>
<dbReference type="InterPro" id="IPR000276">
    <property type="entry name" value="GPCR_Rhodpsn"/>
</dbReference>
<evidence type="ECO:0000256" key="2">
    <source>
        <dbReference type="ARBA" id="ARBA00022692"/>
    </source>
</evidence>
<feature type="non-terminal residue" evidence="10">
    <location>
        <position position="384"/>
    </location>
</feature>
<evidence type="ECO:0000256" key="3">
    <source>
        <dbReference type="ARBA" id="ARBA00022989"/>
    </source>
</evidence>
<organism evidence="10 11">
    <name type="scientific">Porites evermanni</name>
    <dbReference type="NCBI Taxonomy" id="104178"/>
    <lineage>
        <taxon>Eukaryota</taxon>
        <taxon>Metazoa</taxon>
        <taxon>Cnidaria</taxon>
        <taxon>Anthozoa</taxon>
        <taxon>Hexacorallia</taxon>
        <taxon>Scleractinia</taxon>
        <taxon>Fungiina</taxon>
        <taxon>Poritidae</taxon>
        <taxon>Porites</taxon>
    </lineage>
</organism>
<evidence type="ECO:0000313" key="11">
    <source>
        <dbReference type="Proteomes" id="UP001159427"/>
    </source>
</evidence>
<keyword evidence="3 8" id="KW-1133">Transmembrane helix</keyword>
<feature type="transmembrane region" description="Helical" evidence="8">
    <location>
        <begin position="335"/>
        <end position="354"/>
    </location>
</feature>
<evidence type="ECO:0000259" key="9">
    <source>
        <dbReference type="PROSITE" id="PS50262"/>
    </source>
</evidence>
<sequence>FSCTCNRCNLHNNLYNVLCFEETIYSIRRTSINWFQQQFSTQLNSNYAMNISEDIKGQTSSNFGTSFNHSSPSIDWQEADFIAYATIMIMILTLGCLGNLLIIIVLCKPSNLRETLTPLMLNLAVGDLFVTVFGYPTLMGDILTGGDIQAGTGRCNWYGFVNGAVGIASIVTFTEMSLVLSYSMHQMNPRFKLSRKTIFRLIGASWLYGVGSMSPPLFGWNRFVPGASKISCAPDWTDVTPAGMAYSIFLITAGFVLPILAISVACFKIFRLLRQDIVKDNDRIKLRRRRWQLNLLRLTATALAAFILSWSPYCFVSVISIFRGNNLLSPGEAEIPALMAKASVIYNPFVYTILNKRFRMTLWVNLSRLCCKKFKFFSKYNRSS</sequence>
<proteinExistence type="predicted"/>
<evidence type="ECO:0000256" key="5">
    <source>
        <dbReference type="ARBA" id="ARBA00023136"/>
    </source>
</evidence>
<evidence type="ECO:0000256" key="1">
    <source>
        <dbReference type="ARBA" id="ARBA00004141"/>
    </source>
</evidence>
<dbReference type="InterPro" id="IPR050125">
    <property type="entry name" value="GPCR_opsins"/>
</dbReference>
<dbReference type="Proteomes" id="UP001159427">
    <property type="component" value="Unassembled WGS sequence"/>
</dbReference>